<dbReference type="GO" id="GO:0003899">
    <property type="term" value="F:DNA-directed RNA polymerase activity"/>
    <property type="evidence" value="ECO:0007669"/>
    <property type="project" value="EnsemblFungi"/>
</dbReference>
<dbReference type="Pfam" id="PF13656">
    <property type="entry name" value="RNA_pol_L_2"/>
    <property type="match status" value="1"/>
</dbReference>
<evidence type="ECO:0000256" key="4">
    <source>
        <dbReference type="ARBA" id="ARBA00023163"/>
    </source>
</evidence>
<gene>
    <name evidence="8" type="ORF">BCR36DRAFT_349562</name>
</gene>
<keyword evidence="5" id="KW-0539">Nucleus</keyword>
<proteinExistence type="inferred from homology"/>
<dbReference type="GO" id="GO:0006361">
    <property type="term" value="P:transcription initiation at RNA polymerase I promoter"/>
    <property type="evidence" value="ECO:0007669"/>
    <property type="project" value="EnsemblFungi"/>
</dbReference>
<dbReference type="PANTHER" id="PTHR13946">
    <property type="entry name" value="DNA-DIRECTED RNA POLYMERASE I,II,III"/>
    <property type="match status" value="1"/>
</dbReference>
<dbReference type="SUPFAM" id="SSF55257">
    <property type="entry name" value="RBP11-like subunits of RNA polymerase"/>
    <property type="match status" value="1"/>
</dbReference>
<dbReference type="GO" id="GO:0005736">
    <property type="term" value="C:RNA polymerase I complex"/>
    <property type="evidence" value="ECO:0007669"/>
    <property type="project" value="EnsemblFungi"/>
</dbReference>
<dbReference type="GO" id="GO:0006386">
    <property type="term" value="P:termination of RNA polymerase III transcription"/>
    <property type="evidence" value="ECO:0007669"/>
    <property type="project" value="EnsemblFungi"/>
</dbReference>
<dbReference type="GO" id="GO:0006363">
    <property type="term" value="P:termination of RNA polymerase I transcription"/>
    <property type="evidence" value="ECO:0007669"/>
    <property type="project" value="EnsemblFungi"/>
</dbReference>
<dbReference type="GO" id="GO:0005666">
    <property type="term" value="C:RNA polymerase III complex"/>
    <property type="evidence" value="ECO:0007669"/>
    <property type="project" value="EnsemblFungi"/>
</dbReference>
<dbReference type="EMBL" id="MCFH01000014">
    <property type="protein sequence ID" value="ORX52918.1"/>
    <property type="molecule type" value="Genomic_DNA"/>
</dbReference>
<comment type="similarity">
    <text evidence="6">Belongs to the archaeal Rpo11/eukaryotic RPB11/RPC19 RNA polymerase subunit family.</text>
</comment>
<dbReference type="STRING" id="1754191.A0A1Y1VCT1"/>
<dbReference type="AlphaFoldDB" id="A0A1Y1VCT1"/>
<dbReference type="InterPro" id="IPR036603">
    <property type="entry name" value="RBP11-like"/>
</dbReference>
<sequence length="126" mass="14187">MSGNNKMNVDSNEAEAKLKIISPSSDESCSTFSISEEDHTLANALRYMIMKNPKVEYCGYSIPHPTEAKVNIRVQTTEGTTAVEAMNKGLDDLIELCEHILVEYNEKLDLKNYKYDEGVFDTENKS</sequence>
<dbReference type="Proteomes" id="UP000193719">
    <property type="component" value="Unassembled WGS sequence"/>
</dbReference>
<dbReference type="GO" id="GO:0006384">
    <property type="term" value="P:transcription initiation at RNA polymerase III promoter"/>
    <property type="evidence" value="ECO:0007669"/>
    <property type="project" value="EnsemblFungi"/>
</dbReference>
<keyword evidence="9" id="KW-1185">Reference proteome</keyword>
<dbReference type="InterPro" id="IPR022905">
    <property type="entry name" value="Rpo11-like"/>
</dbReference>
<dbReference type="InterPro" id="IPR009025">
    <property type="entry name" value="RBP11-like_dimer"/>
</dbReference>
<keyword evidence="4" id="KW-0804">Transcription</keyword>
<dbReference type="GO" id="GO:0006362">
    <property type="term" value="P:transcription elongation by RNA polymerase I"/>
    <property type="evidence" value="ECO:0007669"/>
    <property type="project" value="EnsemblFungi"/>
</dbReference>
<keyword evidence="3 8" id="KW-0240">DNA-directed RNA polymerase</keyword>
<reference evidence="8 9" key="2">
    <citation type="submission" date="2016-08" db="EMBL/GenBank/DDBJ databases">
        <title>Pervasive Adenine N6-methylation of Active Genes in Fungi.</title>
        <authorList>
            <consortium name="DOE Joint Genome Institute"/>
            <person name="Mondo S.J."/>
            <person name="Dannebaum R.O."/>
            <person name="Kuo R.C."/>
            <person name="Labutti K."/>
            <person name="Haridas S."/>
            <person name="Kuo A."/>
            <person name="Salamov A."/>
            <person name="Ahrendt S.R."/>
            <person name="Lipzen A."/>
            <person name="Sullivan W."/>
            <person name="Andreopoulos W.B."/>
            <person name="Clum A."/>
            <person name="Lindquist E."/>
            <person name="Daum C."/>
            <person name="Ramamoorthy G.K."/>
            <person name="Gryganskyi A."/>
            <person name="Culley D."/>
            <person name="Magnuson J.K."/>
            <person name="James T.Y."/>
            <person name="O'Malley M.A."/>
            <person name="Stajich J.E."/>
            <person name="Spatafora J.W."/>
            <person name="Visel A."/>
            <person name="Grigoriev I.V."/>
        </authorList>
    </citation>
    <scope>NUCLEOTIDE SEQUENCE [LARGE SCALE GENOMIC DNA]</scope>
    <source>
        <strain evidence="9">finn</strain>
    </source>
</reference>
<comment type="subcellular location">
    <subcellularLocation>
        <location evidence="1">Nucleus</location>
    </subcellularLocation>
</comment>
<dbReference type="Gene3D" id="3.30.1360.10">
    <property type="entry name" value="RNA polymerase, RBP11-like subunit"/>
    <property type="match status" value="1"/>
</dbReference>
<dbReference type="InterPro" id="IPR033898">
    <property type="entry name" value="RNAP_AC19"/>
</dbReference>
<evidence type="ECO:0000256" key="5">
    <source>
        <dbReference type="ARBA" id="ARBA00023242"/>
    </source>
</evidence>
<evidence type="ECO:0000256" key="3">
    <source>
        <dbReference type="ARBA" id="ARBA00022478"/>
    </source>
</evidence>
<dbReference type="PROSITE" id="PS01154">
    <property type="entry name" value="RNA_POL_L_13KD"/>
    <property type="match status" value="1"/>
</dbReference>
<dbReference type="GO" id="GO:0042797">
    <property type="term" value="P:tRNA transcription by RNA polymerase III"/>
    <property type="evidence" value="ECO:0007669"/>
    <property type="project" value="EnsemblFungi"/>
</dbReference>
<organism evidence="8 9">
    <name type="scientific">Piromyces finnis</name>
    <dbReference type="NCBI Taxonomy" id="1754191"/>
    <lineage>
        <taxon>Eukaryota</taxon>
        <taxon>Fungi</taxon>
        <taxon>Fungi incertae sedis</taxon>
        <taxon>Chytridiomycota</taxon>
        <taxon>Chytridiomycota incertae sedis</taxon>
        <taxon>Neocallimastigomycetes</taxon>
        <taxon>Neocallimastigales</taxon>
        <taxon>Neocallimastigaceae</taxon>
        <taxon>Piromyces</taxon>
    </lineage>
</organism>
<dbReference type="PANTHER" id="PTHR13946:SF28">
    <property type="entry name" value="DNA-DIRECTED RNA POLYMERASES I AND III SUBUNIT RPAC2"/>
    <property type="match status" value="1"/>
</dbReference>
<evidence type="ECO:0000259" key="7">
    <source>
        <dbReference type="Pfam" id="PF13656"/>
    </source>
</evidence>
<protein>
    <recommendedName>
        <fullName evidence="2">DNA-directed RNA polymerases I and III subunit RPAC2</fullName>
    </recommendedName>
</protein>
<reference evidence="8 9" key="1">
    <citation type="submission" date="2016-08" db="EMBL/GenBank/DDBJ databases">
        <title>Genomes of anaerobic fungi encode conserved fungal cellulosomes for biomass hydrolysis.</title>
        <authorList>
            <consortium name="DOE Joint Genome Institute"/>
            <person name="Haitjema C.H."/>
            <person name="Gilmore S.P."/>
            <person name="Henske J.K."/>
            <person name="Solomon K.V."/>
            <person name="De Groot R."/>
            <person name="Kuo A."/>
            <person name="Mondo S.J."/>
            <person name="Salamov A.A."/>
            <person name="Labutti K."/>
            <person name="Zhao Z."/>
            <person name="Chiniquy J."/>
            <person name="Barry K."/>
            <person name="Brewer H.M."/>
            <person name="Purvine S.O."/>
            <person name="Wright A.T."/>
            <person name="Boxma B."/>
            <person name="Van Alen T."/>
            <person name="Hackstein J.H."/>
            <person name="Baker S.E."/>
            <person name="Grigoriev I.V."/>
            <person name="O'Malley M.A."/>
        </authorList>
    </citation>
    <scope>NUCLEOTIDE SEQUENCE [LARGE SCALE GENOMIC DNA]</scope>
    <source>
        <strain evidence="9">finn</strain>
    </source>
</reference>
<evidence type="ECO:0000256" key="6">
    <source>
        <dbReference type="ARBA" id="ARBA00025751"/>
    </source>
</evidence>
<dbReference type="InterPro" id="IPR008193">
    <property type="entry name" value="RNA_pol_Rpb11_13-16kDa_CS"/>
</dbReference>
<dbReference type="OrthoDB" id="510325at2759"/>
<dbReference type="FunFam" id="3.30.1360.10:FF:000006">
    <property type="entry name" value="DNA-directed RNA polymerases I and III subunit RPAC2"/>
    <property type="match status" value="1"/>
</dbReference>
<name>A0A1Y1VCT1_9FUNG</name>
<accession>A0A1Y1VCT1</accession>
<feature type="domain" description="DNA-directed RNA polymerase RBP11-like dimerisation" evidence="7">
    <location>
        <begin position="29"/>
        <end position="101"/>
    </location>
</feature>
<dbReference type="GO" id="GO:0055029">
    <property type="term" value="C:nuclear DNA-directed RNA polymerase complex"/>
    <property type="evidence" value="ECO:0007669"/>
    <property type="project" value="UniProtKB-ARBA"/>
</dbReference>
<evidence type="ECO:0000256" key="1">
    <source>
        <dbReference type="ARBA" id="ARBA00004123"/>
    </source>
</evidence>
<dbReference type="GO" id="GO:0046983">
    <property type="term" value="F:protein dimerization activity"/>
    <property type="evidence" value="ECO:0007669"/>
    <property type="project" value="InterPro"/>
</dbReference>
<comment type="caution">
    <text evidence="8">The sequence shown here is derived from an EMBL/GenBank/DDBJ whole genome shotgun (WGS) entry which is preliminary data.</text>
</comment>
<dbReference type="HAMAP" id="MF_00261">
    <property type="entry name" value="RNApol_arch_Rpo11"/>
    <property type="match status" value="1"/>
</dbReference>
<evidence type="ECO:0000256" key="2">
    <source>
        <dbReference type="ARBA" id="ARBA00022079"/>
    </source>
</evidence>
<evidence type="ECO:0000313" key="9">
    <source>
        <dbReference type="Proteomes" id="UP000193719"/>
    </source>
</evidence>
<evidence type="ECO:0000313" key="8">
    <source>
        <dbReference type="EMBL" id="ORX52918.1"/>
    </source>
</evidence>
<dbReference type="CDD" id="cd07029">
    <property type="entry name" value="RNAP_I_III_AC19"/>
    <property type="match status" value="1"/>
</dbReference>
<dbReference type="GO" id="GO:0003677">
    <property type="term" value="F:DNA binding"/>
    <property type="evidence" value="ECO:0007669"/>
    <property type="project" value="InterPro"/>
</dbReference>